<dbReference type="InterPro" id="IPR007630">
    <property type="entry name" value="RNA_pol_sigma70_r4"/>
</dbReference>
<dbReference type="GO" id="GO:0006352">
    <property type="term" value="P:DNA-templated transcription initiation"/>
    <property type="evidence" value="ECO:0007669"/>
    <property type="project" value="InterPro"/>
</dbReference>
<dbReference type="InterPro" id="IPR036388">
    <property type="entry name" value="WH-like_DNA-bd_sf"/>
</dbReference>
<dbReference type="InterPro" id="IPR013324">
    <property type="entry name" value="RNA_pol_sigma_r3/r4-like"/>
</dbReference>
<keyword evidence="2" id="KW-0804">Transcription</keyword>
<reference evidence="2" key="1">
    <citation type="submission" date="2020-05" db="EMBL/GenBank/DDBJ databases">
        <authorList>
            <person name="Chiriac C."/>
            <person name="Salcher M."/>
            <person name="Ghai R."/>
            <person name="Kavagutti S V."/>
        </authorList>
    </citation>
    <scope>NUCLEOTIDE SEQUENCE</scope>
</reference>
<dbReference type="EMBL" id="LR797382">
    <property type="protein sequence ID" value="CAB4212269.1"/>
    <property type="molecule type" value="Genomic_DNA"/>
</dbReference>
<feature type="domain" description="RNA polymerase sigma-70 region 4" evidence="1">
    <location>
        <begin position="108"/>
        <end position="156"/>
    </location>
</feature>
<gene>
    <name evidence="2" type="ORF">UFOVP1437_18</name>
    <name evidence="3" type="ORF">UFOVP1531_46</name>
</gene>
<evidence type="ECO:0000313" key="3">
    <source>
        <dbReference type="EMBL" id="CAB5228152.1"/>
    </source>
</evidence>
<dbReference type="EMBL" id="LR798383">
    <property type="protein sequence ID" value="CAB5228152.1"/>
    <property type="molecule type" value="Genomic_DNA"/>
</dbReference>
<dbReference type="InterPro" id="IPR014284">
    <property type="entry name" value="RNA_pol_sigma-70_dom"/>
</dbReference>
<dbReference type="NCBIfam" id="TIGR02937">
    <property type="entry name" value="sigma70-ECF"/>
    <property type="match status" value="1"/>
</dbReference>
<dbReference type="Pfam" id="PF04545">
    <property type="entry name" value="Sigma70_r4"/>
    <property type="match status" value="1"/>
</dbReference>
<dbReference type="SUPFAM" id="SSF88659">
    <property type="entry name" value="Sigma3 and sigma4 domains of RNA polymerase sigma factors"/>
    <property type="match status" value="1"/>
</dbReference>
<dbReference type="Gene3D" id="1.10.10.10">
    <property type="entry name" value="Winged helix-like DNA-binding domain superfamily/Winged helix DNA-binding domain"/>
    <property type="match status" value="1"/>
</dbReference>
<name>A0A6J5SF08_9CAUD</name>
<dbReference type="CDD" id="cd06171">
    <property type="entry name" value="Sigma70_r4"/>
    <property type="match status" value="1"/>
</dbReference>
<evidence type="ECO:0000259" key="1">
    <source>
        <dbReference type="Pfam" id="PF04545"/>
    </source>
</evidence>
<accession>A0A6J5SF08</accession>
<proteinExistence type="predicted"/>
<sequence length="161" mass="18652">MTNEEAIKVYEDNKKLLNWTIRKFKNTLFSLDEVKAIALEALIRSADRYTDGKSKLTSFAIRNIVLDLVHAHKSHIYHTKQNVSYVGYDSYLSNEQDILNIQIDLDYLLNTLPSRWRDIVLARHIEGISLKEAAVRFGITFQRVAEIEKLAMKKLQDKVKG</sequence>
<keyword evidence="2" id="KW-0240">DNA-directed RNA polymerase</keyword>
<dbReference type="GO" id="GO:0000428">
    <property type="term" value="C:DNA-directed RNA polymerase complex"/>
    <property type="evidence" value="ECO:0007669"/>
    <property type="project" value="UniProtKB-KW"/>
</dbReference>
<evidence type="ECO:0000313" key="2">
    <source>
        <dbReference type="EMBL" id="CAB4212269.1"/>
    </source>
</evidence>
<dbReference type="GO" id="GO:0003700">
    <property type="term" value="F:DNA-binding transcription factor activity"/>
    <property type="evidence" value="ECO:0007669"/>
    <property type="project" value="InterPro"/>
</dbReference>
<protein>
    <submittedName>
        <fullName evidence="2">RpoE DNA-directed RNA polymerase specialized sigma subunit, sigma24 homolog</fullName>
    </submittedName>
</protein>
<organism evidence="2">
    <name type="scientific">uncultured Caudovirales phage</name>
    <dbReference type="NCBI Taxonomy" id="2100421"/>
    <lineage>
        <taxon>Viruses</taxon>
        <taxon>Duplodnaviria</taxon>
        <taxon>Heunggongvirae</taxon>
        <taxon>Uroviricota</taxon>
        <taxon>Caudoviricetes</taxon>
        <taxon>Peduoviridae</taxon>
        <taxon>Maltschvirus</taxon>
        <taxon>Maltschvirus maltsch</taxon>
    </lineage>
</organism>